<evidence type="ECO:0000313" key="11">
    <source>
        <dbReference type="Proteomes" id="UP000030645"/>
    </source>
</evidence>
<evidence type="ECO:0000259" key="9">
    <source>
        <dbReference type="PROSITE" id="PS51392"/>
    </source>
</evidence>
<evidence type="ECO:0000256" key="7">
    <source>
        <dbReference type="ARBA" id="ARBA00022840"/>
    </source>
</evidence>
<evidence type="ECO:0000256" key="5">
    <source>
        <dbReference type="ARBA" id="ARBA00022741"/>
    </source>
</evidence>
<dbReference type="STRING" id="981085.W9SED7"/>
<evidence type="ECO:0000256" key="4">
    <source>
        <dbReference type="ARBA" id="ARBA00022729"/>
    </source>
</evidence>
<reference evidence="11" key="1">
    <citation type="submission" date="2013-01" db="EMBL/GenBank/DDBJ databases">
        <title>Draft Genome Sequence of a Mulberry Tree, Morus notabilis C.K. Schneid.</title>
        <authorList>
            <person name="He N."/>
            <person name="Zhao S."/>
        </authorList>
    </citation>
    <scope>NUCLEOTIDE SEQUENCE</scope>
</reference>
<keyword evidence="3" id="KW-0808">Transferase</keyword>
<keyword evidence="7" id="KW-0067">ATP-binding</keyword>
<dbReference type="KEGG" id="mnt:21384915"/>
<dbReference type="Gene3D" id="1.20.1440.180">
    <property type="entry name" value="KEN domain"/>
    <property type="match status" value="1"/>
</dbReference>
<feature type="domain" description="KEN" evidence="9">
    <location>
        <begin position="318"/>
        <end position="456"/>
    </location>
</feature>
<evidence type="ECO:0000256" key="1">
    <source>
        <dbReference type="ARBA" id="ARBA00012513"/>
    </source>
</evidence>
<dbReference type="InterPro" id="IPR045133">
    <property type="entry name" value="IRE1/2-like"/>
</dbReference>
<dbReference type="InterPro" id="IPR010513">
    <property type="entry name" value="KEN_dom"/>
</dbReference>
<keyword evidence="6 10" id="KW-0418">Kinase</keyword>
<evidence type="ECO:0000256" key="3">
    <source>
        <dbReference type="ARBA" id="ARBA00022679"/>
    </source>
</evidence>
<dbReference type="GO" id="GO:0005524">
    <property type="term" value="F:ATP binding"/>
    <property type="evidence" value="ECO:0007669"/>
    <property type="project" value="UniProtKB-KW"/>
</dbReference>
<dbReference type="Pfam" id="PF06479">
    <property type="entry name" value="Ribonuc_2-5A"/>
    <property type="match status" value="1"/>
</dbReference>
<evidence type="ECO:0000256" key="6">
    <source>
        <dbReference type="ARBA" id="ARBA00022777"/>
    </source>
</evidence>
<sequence>MVLVDLYFYLSIYIRKICHVNQQREESTASSSEASPNKNQLQLGELVVLLSKQIAISGGGTTIYEGLYENEPVAVKRILKSHYDLAPREVENFEAFKHHQNIVKYYGMAENEDFYYLALERCDCDLSKLIQPSNEILGDRRLWVEKENRPSALLLKLMRDIVSGLVFLHELGMVHRDLKPQNVLILKEKSTFCAKVSDMGISRKLGANMSSLSNHPATIGTGTTGWKSKEWLDFKQQTPAVDLFNLGCLLFFCITGGMHPFGEDDYCNTNIRNENAVNLSSIKNFPEALHLISLLLNAAYELRPKATQVLHHPLFWDAKTRLFFLRDTSHRVSENSDLLKALESTAGEVLRKETICLANVVVSWNKTIDDDIIKHILKYEEGGYNFSSVRDLLRLIRNILRHYEQLPDNIKNRVGSLHEGLDDYFRRQFPELLIEVYKVAYPYYRDYEYYKKYFERE</sequence>
<dbReference type="Pfam" id="PF00069">
    <property type="entry name" value="Pkinase"/>
    <property type="match status" value="1"/>
</dbReference>
<dbReference type="InterPro" id="IPR011009">
    <property type="entry name" value="Kinase-like_dom_sf"/>
</dbReference>
<evidence type="ECO:0000259" key="8">
    <source>
        <dbReference type="PROSITE" id="PS50011"/>
    </source>
</evidence>
<gene>
    <name evidence="10" type="ORF">L484_001309</name>
</gene>
<dbReference type="Gene3D" id="3.30.200.20">
    <property type="entry name" value="Phosphorylase Kinase, domain 1"/>
    <property type="match status" value="1"/>
</dbReference>
<dbReference type="OrthoDB" id="63989at2759"/>
<dbReference type="Gene3D" id="1.10.510.10">
    <property type="entry name" value="Transferase(Phosphotransferase) domain 1"/>
    <property type="match status" value="1"/>
</dbReference>
<dbReference type="eggNOG" id="KOG1027">
    <property type="taxonomic scope" value="Eukaryota"/>
</dbReference>
<protein>
    <recommendedName>
        <fullName evidence="1">non-specific serine/threonine protein kinase</fullName>
        <ecNumber evidence="1">2.7.11.1</ecNumber>
    </recommendedName>
</protein>
<dbReference type="AlphaFoldDB" id="W9SED7"/>
<dbReference type="SMART" id="SM00220">
    <property type="entry name" value="S_TKc"/>
    <property type="match status" value="1"/>
</dbReference>
<dbReference type="EC" id="2.7.11.1" evidence="1"/>
<dbReference type="PANTHER" id="PTHR13954:SF6">
    <property type="entry name" value="NON-SPECIFIC SERINE_THREONINE PROTEIN KINASE"/>
    <property type="match status" value="1"/>
</dbReference>
<organism evidence="10 11">
    <name type="scientific">Morus notabilis</name>
    <dbReference type="NCBI Taxonomy" id="981085"/>
    <lineage>
        <taxon>Eukaryota</taxon>
        <taxon>Viridiplantae</taxon>
        <taxon>Streptophyta</taxon>
        <taxon>Embryophyta</taxon>
        <taxon>Tracheophyta</taxon>
        <taxon>Spermatophyta</taxon>
        <taxon>Magnoliopsida</taxon>
        <taxon>eudicotyledons</taxon>
        <taxon>Gunneridae</taxon>
        <taxon>Pentapetalae</taxon>
        <taxon>rosids</taxon>
        <taxon>fabids</taxon>
        <taxon>Rosales</taxon>
        <taxon>Moraceae</taxon>
        <taxon>Moreae</taxon>
        <taxon>Morus</taxon>
    </lineage>
</organism>
<dbReference type="GO" id="GO:1990604">
    <property type="term" value="C:IRE1-TRAF2-ASK1 complex"/>
    <property type="evidence" value="ECO:0007669"/>
    <property type="project" value="TreeGrafter"/>
</dbReference>
<dbReference type="PROSITE" id="PS51392">
    <property type="entry name" value="KEN"/>
    <property type="match status" value="1"/>
</dbReference>
<dbReference type="FunFam" id="3.30.200.20:FF:000077">
    <property type="entry name" value="Putative Serine/threonine-protein kinase/endoribonuclease IRE1"/>
    <property type="match status" value="1"/>
</dbReference>
<keyword evidence="11" id="KW-1185">Reference proteome</keyword>
<dbReference type="GO" id="GO:0051082">
    <property type="term" value="F:unfolded protein binding"/>
    <property type="evidence" value="ECO:0007669"/>
    <property type="project" value="TreeGrafter"/>
</dbReference>
<proteinExistence type="predicted"/>
<dbReference type="InterPro" id="IPR008271">
    <property type="entry name" value="Ser/Thr_kinase_AS"/>
</dbReference>
<feature type="domain" description="Protein kinase" evidence="8">
    <location>
        <begin position="49"/>
        <end position="315"/>
    </location>
</feature>
<dbReference type="GO" id="GO:0036498">
    <property type="term" value="P:IRE1-mediated unfolded protein response"/>
    <property type="evidence" value="ECO:0007669"/>
    <property type="project" value="TreeGrafter"/>
</dbReference>
<keyword evidence="2" id="KW-0723">Serine/threonine-protein kinase</keyword>
<dbReference type="PANTHER" id="PTHR13954">
    <property type="entry name" value="IRE1-RELATED"/>
    <property type="match status" value="1"/>
</dbReference>
<dbReference type="InterPro" id="IPR000719">
    <property type="entry name" value="Prot_kinase_dom"/>
</dbReference>
<dbReference type="SMART" id="SM00580">
    <property type="entry name" value="PUG"/>
    <property type="match status" value="1"/>
</dbReference>
<dbReference type="EMBL" id="KE346038">
    <property type="protein sequence ID" value="EXC24942.1"/>
    <property type="molecule type" value="Genomic_DNA"/>
</dbReference>
<dbReference type="GO" id="GO:0006397">
    <property type="term" value="P:mRNA processing"/>
    <property type="evidence" value="ECO:0007669"/>
    <property type="project" value="InterPro"/>
</dbReference>
<keyword evidence="4" id="KW-0732">Signal</keyword>
<keyword evidence="5" id="KW-0547">Nucleotide-binding</keyword>
<name>W9SED7_9ROSA</name>
<accession>W9SED7</accession>
<evidence type="ECO:0000313" key="10">
    <source>
        <dbReference type="EMBL" id="EXC24942.1"/>
    </source>
</evidence>
<evidence type="ECO:0000256" key="2">
    <source>
        <dbReference type="ARBA" id="ARBA00022527"/>
    </source>
</evidence>
<dbReference type="InterPro" id="IPR038357">
    <property type="entry name" value="KEN_sf"/>
</dbReference>
<dbReference type="PROSITE" id="PS50011">
    <property type="entry name" value="PROTEIN_KINASE_DOM"/>
    <property type="match status" value="1"/>
</dbReference>
<dbReference type="GO" id="GO:0004521">
    <property type="term" value="F:RNA endonuclease activity"/>
    <property type="evidence" value="ECO:0007669"/>
    <property type="project" value="InterPro"/>
</dbReference>
<dbReference type="Proteomes" id="UP000030645">
    <property type="component" value="Unassembled WGS sequence"/>
</dbReference>
<dbReference type="GO" id="GO:0004674">
    <property type="term" value="F:protein serine/threonine kinase activity"/>
    <property type="evidence" value="ECO:0007669"/>
    <property type="project" value="UniProtKB-KW"/>
</dbReference>
<dbReference type="PROSITE" id="PS00108">
    <property type="entry name" value="PROTEIN_KINASE_ST"/>
    <property type="match status" value="1"/>
</dbReference>
<dbReference type="SUPFAM" id="SSF56112">
    <property type="entry name" value="Protein kinase-like (PK-like)"/>
    <property type="match status" value="1"/>
</dbReference>